<evidence type="ECO:0000259" key="9">
    <source>
        <dbReference type="Pfam" id="PF05649"/>
    </source>
</evidence>
<dbReference type="CDD" id="cd08662">
    <property type="entry name" value="M13"/>
    <property type="match status" value="1"/>
</dbReference>
<dbReference type="OrthoDB" id="6475849at2759"/>
<comment type="similarity">
    <text evidence="2">Belongs to the peptidase M13 family.</text>
</comment>
<sequence>MEPKQSLVKREEAAPVALAEEVCDSPVCKDWASSMKKNLATNYKTLDPCDDFSTYVCGGWRDTHDFRSDQASVSTGSIMSDENRNVIRSIVEGPYPDANTSFTGDNKVIDKENFQKMKTVFQTCMDTAAIDSYGVAPVQRILDEFEQHYPLTAPKTPNPDELTRAVIWLAKNSVSALVSFGPTTDDKNPDTHILAFGGGERGIGSREYYNNPVVVANYTRAVAQMFQIIQTGKPIEKAKLFEKPDQRYMDTVAKIIEFEKKLAYFSPEPDAAQKIEYFYSPSTVEEMQKVVRPINLSEALKAFVPADYKVGMVLNTDRWYFTNISNIIESTPREVLHAHFQSRLISSWAGRLGKEYRRPSSVYSNMLAGRDPFAESERWRSCLGEVDNSLGWILSASYVEKAFSPAAKKLGDRIVSDIKAVFTERLRTFSWMSDTVKAVAAKKVINIVQKIGYPTASPNILDPKDLKLYYANLTVTSNYFDNGRALERYGAQKGWSELPKPVDRARWGMTAPTVNAYYSPSGNEIVFPAGIMQLPVFGEGLPEYVSYGAFGAVAGHELTHGFDNNGAKYDENGKYADWWDNSTVTNFDRKAECFVNQYANYTVTGLDGKPLHVNGRLTLGENIADAGGLTAAYSAWKKRDAAAPNPKLPGLEEFSKEQLFFMSYSNWWCGKVRPAQAVAYIYSDSHSPADKRILGTTANSAAFREAFKCKVKEPTCELW</sequence>
<dbReference type="PRINTS" id="PR00786">
    <property type="entry name" value="NEPRILYSIN"/>
</dbReference>
<dbReference type="PROSITE" id="PS51885">
    <property type="entry name" value="NEPRILYSIN"/>
    <property type="match status" value="1"/>
</dbReference>
<evidence type="ECO:0000256" key="4">
    <source>
        <dbReference type="ARBA" id="ARBA00022723"/>
    </source>
</evidence>
<feature type="domain" description="Peptidase M13 N-terminal" evidence="9">
    <location>
        <begin position="48"/>
        <end position="454"/>
    </location>
</feature>
<dbReference type="GO" id="GO:0004222">
    <property type="term" value="F:metalloendopeptidase activity"/>
    <property type="evidence" value="ECO:0007669"/>
    <property type="project" value="InterPro"/>
</dbReference>
<comment type="caution">
    <text evidence="10">The sequence shown here is derived from an EMBL/GenBank/DDBJ whole genome shotgun (WGS) entry which is preliminary data.</text>
</comment>
<dbReference type="AlphaFoldDB" id="A0A9P4TTB0"/>
<organism evidence="10 11">
    <name type="scientific">Tothia fuscella</name>
    <dbReference type="NCBI Taxonomy" id="1048955"/>
    <lineage>
        <taxon>Eukaryota</taxon>
        <taxon>Fungi</taxon>
        <taxon>Dikarya</taxon>
        <taxon>Ascomycota</taxon>
        <taxon>Pezizomycotina</taxon>
        <taxon>Dothideomycetes</taxon>
        <taxon>Pleosporomycetidae</taxon>
        <taxon>Venturiales</taxon>
        <taxon>Cylindrosympodiaceae</taxon>
        <taxon>Tothia</taxon>
    </lineage>
</organism>
<dbReference type="InterPro" id="IPR018497">
    <property type="entry name" value="Peptidase_M13_C"/>
</dbReference>
<feature type="domain" description="Peptidase M13 C-terminal" evidence="8">
    <location>
        <begin position="515"/>
        <end position="713"/>
    </location>
</feature>
<dbReference type="Gene3D" id="3.40.390.10">
    <property type="entry name" value="Collagenase (Catalytic Domain)"/>
    <property type="match status" value="1"/>
</dbReference>
<dbReference type="Proteomes" id="UP000800235">
    <property type="component" value="Unassembled WGS sequence"/>
</dbReference>
<keyword evidence="3" id="KW-0645">Protease</keyword>
<evidence type="ECO:0000256" key="6">
    <source>
        <dbReference type="ARBA" id="ARBA00022833"/>
    </source>
</evidence>
<accession>A0A9P4TTB0</accession>
<evidence type="ECO:0000256" key="5">
    <source>
        <dbReference type="ARBA" id="ARBA00022801"/>
    </source>
</evidence>
<reference evidence="10" key="1">
    <citation type="journal article" date="2020" name="Stud. Mycol.">
        <title>101 Dothideomycetes genomes: a test case for predicting lifestyles and emergence of pathogens.</title>
        <authorList>
            <person name="Haridas S."/>
            <person name="Albert R."/>
            <person name="Binder M."/>
            <person name="Bloem J."/>
            <person name="Labutti K."/>
            <person name="Salamov A."/>
            <person name="Andreopoulos B."/>
            <person name="Baker S."/>
            <person name="Barry K."/>
            <person name="Bills G."/>
            <person name="Bluhm B."/>
            <person name="Cannon C."/>
            <person name="Castanera R."/>
            <person name="Culley D."/>
            <person name="Daum C."/>
            <person name="Ezra D."/>
            <person name="Gonzalez J."/>
            <person name="Henrissat B."/>
            <person name="Kuo A."/>
            <person name="Liang C."/>
            <person name="Lipzen A."/>
            <person name="Lutzoni F."/>
            <person name="Magnuson J."/>
            <person name="Mondo S."/>
            <person name="Nolan M."/>
            <person name="Ohm R."/>
            <person name="Pangilinan J."/>
            <person name="Park H.-J."/>
            <person name="Ramirez L."/>
            <person name="Alfaro M."/>
            <person name="Sun H."/>
            <person name="Tritt A."/>
            <person name="Yoshinaga Y."/>
            <person name="Zwiers L.-H."/>
            <person name="Turgeon B."/>
            <person name="Goodwin S."/>
            <person name="Spatafora J."/>
            <person name="Crous P."/>
            <person name="Grigoriev I."/>
        </authorList>
    </citation>
    <scope>NUCLEOTIDE SEQUENCE</scope>
    <source>
        <strain evidence="10">CBS 130266</strain>
    </source>
</reference>
<dbReference type="InterPro" id="IPR042089">
    <property type="entry name" value="Peptidase_M13_dom_2"/>
</dbReference>
<dbReference type="Pfam" id="PF05649">
    <property type="entry name" value="Peptidase_M13_N"/>
    <property type="match status" value="1"/>
</dbReference>
<keyword evidence="11" id="KW-1185">Reference proteome</keyword>
<keyword evidence="5" id="KW-0378">Hydrolase</keyword>
<dbReference type="InterPro" id="IPR008753">
    <property type="entry name" value="Peptidase_M13_N"/>
</dbReference>
<dbReference type="Pfam" id="PF01431">
    <property type="entry name" value="Peptidase_M13"/>
    <property type="match status" value="1"/>
</dbReference>
<protein>
    <submittedName>
        <fullName evidence="10">Endothelin-converting enzyme</fullName>
    </submittedName>
</protein>
<evidence type="ECO:0000256" key="3">
    <source>
        <dbReference type="ARBA" id="ARBA00022670"/>
    </source>
</evidence>
<evidence type="ECO:0000313" key="10">
    <source>
        <dbReference type="EMBL" id="KAF2420974.1"/>
    </source>
</evidence>
<evidence type="ECO:0000256" key="7">
    <source>
        <dbReference type="ARBA" id="ARBA00023049"/>
    </source>
</evidence>
<evidence type="ECO:0000259" key="8">
    <source>
        <dbReference type="Pfam" id="PF01431"/>
    </source>
</evidence>
<dbReference type="PANTHER" id="PTHR11733">
    <property type="entry name" value="ZINC METALLOPROTEASE FAMILY M13 NEPRILYSIN-RELATED"/>
    <property type="match status" value="1"/>
</dbReference>
<dbReference type="GO" id="GO:0046872">
    <property type="term" value="F:metal ion binding"/>
    <property type="evidence" value="ECO:0007669"/>
    <property type="project" value="UniProtKB-KW"/>
</dbReference>
<evidence type="ECO:0000256" key="1">
    <source>
        <dbReference type="ARBA" id="ARBA00001947"/>
    </source>
</evidence>
<keyword evidence="6" id="KW-0862">Zinc</keyword>
<dbReference type="GO" id="GO:0005886">
    <property type="term" value="C:plasma membrane"/>
    <property type="evidence" value="ECO:0007669"/>
    <property type="project" value="TreeGrafter"/>
</dbReference>
<evidence type="ECO:0000313" key="11">
    <source>
        <dbReference type="Proteomes" id="UP000800235"/>
    </source>
</evidence>
<evidence type="ECO:0000256" key="2">
    <source>
        <dbReference type="ARBA" id="ARBA00007357"/>
    </source>
</evidence>
<proteinExistence type="inferred from homology"/>
<dbReference type="InterPro" id="IPR000718">
    <property type="entry name" value="Peptidase_M13"/>
</dbReference>
<keyword evidence="4" id="KW-0479">Metal-binding</keyword>
<dbReference type="InterPro" id="IPR024079">
    <property type="entry name" value="MetalloPept_cat_dom_sf"/>
</dbReference>
<name>A0A9P4TTB0_9PEZI</name>
<keyword evidence="7" id="KW-0482">Metalloprotease</keyword>
<dbReference type="Gene3D" id="1.10.1380.10">
    <property type="entry name" value="Neutral endopeptidase , domain2"/>
    <property type="match status" value="1"/>
</dbReference>
<comment type="cofactor">
    <cofactor evidence="1">
        <name>Zn(2+)</name>
        <dbReference type="ChEBI" id="CHEBI:29105"/>
    </cofactor>
</comment>
<dbReference type="PANTHER" id="PTHR11733:SF167">
    <property type="entry name" value="FI17812P1-RELATED"/>
    <property type="match status" value="1"/>
</dbReference>
<dbReference type="EMBL" id="MU007105">
    <property type="protein sequence ID" value="KAF2420974.1"/>
    <property type="molecule type" value="Genomic_DNA"/>
</dbReference>
<gene>
    <name evidence="10" type="ORF">EJ08DRAFT_598070</name>
</gene>
<dbReference type="GO" id="GO:0016485">
    <property type="term" value="P:protein processing"/>
    <property type="evidence" value="ECO:0007669"/>
    <property type="project" value="TreeGrafter"/>
</dbReference>
<dbReference type="SUPFAM" id="SSF55486">
    <property type="entry name" value="Metalloproteases ('zincins'), catalytic domain"/>
    <property type="match status" value="1"/>
</dbReference>